<evidence type="ECO:0000313" key="3">
    <source>
        <dbReference type="Proteomes" id="UP001163828"/>
    </source>
</evidence>
<dbReference type="Proteomes" id="UP001163828">
    <property type="component" value="Unassembled WGS sequence"/>
</dbReference>
<protein>
    <submittedName>
        <fullName evidence="2">Uncharacterized protein</fullName>
    </submittedName>
</protein>
<proteinExistence type="predicted"/>
<dbReference type="EMBL" id="MU790671">
    <property type="protein sequence ID" value="KAJ3995072.1"/>
    <property type="molecule type" value="Genomic_DNA"/>
</dbReference>
<reference evidence="2" key="1">
    <citation type="submission" date="2022-08" db="EMBL/GenBank/DDBJ databases">
        <authorList>
            <consortium name="DOE Joint Genome Institute"/>
            <person name="Min B."/>
            <person name="Riley R."/>
            <person name="Sierra-Patev S."/>
            <person name="Naranjo-Ortiz M."/>
            <person name="Looney B."/>
            <person name="Konkel Z."/>
            <person name="Slot J.C."/>
            <person name="Sakamoto Y."/>
            <person name="Steenwyk J.L."/>
            <person name="Rokas A."/>
            <person name="Carro J."/>
            <person name="Camarero S."/>
            <person name="Ferreira P."/>
            <person name="Molpeceres G."/>
            <person name="Ruiz-Duenas F.J."/>
            <person name="Serrano A."/>
            <person name="Henrissat B."/>
            <person name="Drula E."/>
            <person name="Hughes K.W."/>
            <person name="Mata J.L."/>
            <person name="Ishikawa N.K."/>
            <person name="Vargas-Isla R."/>
            <person name="Ushijima S."/>
            <person name="Smith C.A."/>
            <person name="Ahrendt S."/>
            <person name="Andreopoulos W."/>
            <person name="He G."/>
            <person name="Labutti K."/>
            <person name="Lipzen A."/>
            <person name="Ng V."/>
            <person name="Sandor L."/>
            <person name="Barry K."/>
            <person name="Martinez A.T."/>
            <person name="Xiao Y."/>
            <person name="Gibbons J.G."/>
            <person name="Terashima K."/>
            <person name="Hibbett D.S."/>
            <person name="Grigoriev I.V."/>
        </authorList>
    </citation>
    <scope>NUCLEOTIDE SEQUENCE</scope>
    <source>
        <strain evidence="2">TFB10827</strain>
    </source>
</reference>
<feature type="non-terminal residue" evidence="2">
    <location>
        <position position="109"/>
    </location>
</feature>
<feature type="compositionally biased region" description="Basic and acidic residues" evidence="1">
    <location>
        <begin position="18"/>
        <end position="32"/>
    </location>
</feature>
<gene>
    <name evidence="2" type="ORF">F5050DRAFT_1713208</name>
</gene>
<name>A0ABQ8Q959_9AGAR</name>
<accession>A0ABQ8Q959</accession>
<organism evidence="2 3">
    <name type="scientific">Lentinula boryana</name>
    <dbReference type="NCBI Taxonomy" id="40481"/>
    <lineage>
        <taxon>Eukaryota</taxon>
        <taxon>Fungi</taxon>
        <taxon>Dikarya</taxon>
        <taxon>Basidiomycota</taxon>
        <taxon>Agaricomycotina</taxon>
        <taxon>Agaricomycetes</taxon>
        <taxon>Agaricomycetidae</taxon>
        <taxon>Agaricales</taxon>
        <taxon>Marasmiineae</taxon>
        <taxon>Omphalotaceae</taxon>
        <taxon>Lentinula</taxon>
    </lineage>
</organism>
<comment type="caution">
    <text evidence="2">The sequence shown here is derived from an EMBL/GenBank/DDBJ whole genome shotgun (WGS) entry which is preliminary data.</text>
</comment>
<evidence type="ECO:0000313" key="2">
    <source>
        <dbReference type="EMBL" id="KAJ3995072.1"/>
    </source>
</evidence>
<keyword evidence="3" id="KW-1185">Reference proteome</keyword>
<evidence type="ECO:0000256" key="1">
    <source>
        <dbReference type="SAM" id="MobiDB-lite"/>
    </source>
</evidence>
<sequence length="109" mass="12319">MSPSVTSTPKRNSTSVHHSGDHESPTVSQKELKDTMRELRGQTWQLDFELLAKALSAKTRKSSAPLVGPEQVDTLENYDFAIDKLQSQIDKAYKSFTRQKPEKSLVKKE</sequence>
<feature type="region of interest" description="Disordered" evidence="1">
    <location>
        <begin position="1"/>
        <end position="32"/>
    </location>
</feature>
<feature type="compositionally biased region" description="Polar residues" evidence="1">
    <location>
        <begin position="1"/>
        <end position="17"/>
    </location>
</feature>